<proteinExistence type="inferred from homology"/>
<name>A0ABU2ADD1_9BURK</name>
<dbReference type="InterPro" id="IPR012910">
    <property type="entry name" value="Plug_dom"/>
</dbReference>
<evidence type="ECO:0000256" key="11">
    <source>
        <dbReference type="RuleBase" id="RU003357"/>
    </source>
</evidence>
<reference evidence="14 15" key="1">
    <citation type="submission" date="2023-07" db="EMBL/GenBank/DDBJ databases">
        <title>Sorghum-associated microbial communities from plants grown in Nebraska, USA.</title>
        <authorList>
            <person name="Schachtman D."/>
        </authorList>
    </citation>
    <scope>NUCLEOTIDE SEQUENCE [LARGE SCALE GENOMIC DNA]</scope>
    <source>
        <strain evidence="14 15">BE316</strain>
    </source>
</reference>
<evidence type="ECO:0000256" key="2">
    <source>
        <dbReference type="ARBA" id="ARBA00009810"/>
    </source>
</evidence>
<feature type="domain" description="TonB-dependent receptor plug" evidence="13">
    <location>
        <begin position="46"/>
        <end position="155"/>
    </location>
</feature>
<dbReference type="EMBL" id="JAVDXV010000009">
    <property type="protein sequence ID" value="MDR7335212.1"/>
    <property type="molecule type" value="Genomic_DNA"/>
</dbReference>
<evidence type="ECO:0000256" key="5">
    <source>
        <dbReference type="ARBA" id="ARBA00022692"/>
    </source>
</evidence>
<dbReference type="SUPFAM" id="SSF56935">
    <property type="entry name" value="Porins"/>
    <property type="match status" value="1"/>
</dbReference>
<sequence>MLRPGAIAAATALLGGATSAQDLTRLSLEELSAVEVSSASRRVEKLARVPASLYVITADAIRRSGARSLPEALRLAPNLQVARLNADQYAITARGFNNAVGNKLLVLIDGRTVYAPYFSGVQWDQQDVMLEDVARIEVTSGPGGSVWGTNAVNGIIHIIRKPAAATPGLMLVATGSASQRSAGLRWGGSLPGQGHWRAYAKLQRQQAGVSEAGNATTDASRREQLGWRADWLDDGDGVTLQGDIYRGDTEDRVLAGLNRGGVRTSGTNVLARWTGRLDGGSRLRARAYYDHVTREDRLLYSPRYSVLDLELQHSVGWGAHQLDWGGGWRRARDRIAPGLFFGFTPDRATQRWLNLFVQDQWQLNEQWQLTVGTKFEHNGYTGWEALPSLRVGWMPSARQQWWASLSRAVRAPARLDRDLRLPPQPPFLIAGGPDFVSEVARVVELGHRGQPMPSLNYALTLYHHDWSRLRSGQPPPNAMVQNMIAGGSWGLEAWGQWQPLTWLKLSAGLNRLHQDLAVQPGSRDPVGPSALGNDPRQQWQLRASLQPHARHELDLGLRRVAALPNPAVPAYTVLDLHYAWRAAPGLELMLGGQNLLSGRHAEANAAPGRNVWGPEGYVQLRWSPL</sequence>
<keyword evidence="5 10" id="KW-0812">Transmembrane</keyword>
<evidence type="ECO:0000256" key="4">
    <source>
        <dbReference type="ARBA" id="ARBA00022452"/>
    </source>
</evidence>
<comment type="subcellular location">
    <subcellularLocation>
        <location evidence="1 10">Cell outer membrane</location>
        <topology evidence="1 10">Multi-pass membrane protein</topology>
    </subcellularLocation>
</comment>
<gene>
    <name evidence="14" type="ORF">J2X21_004377</name>
</gene>
<feature type="domain" description="TonB-dependent receptor-like beta-barrel" evidence="12">
    <location>
        <begin position="196"/>
        <end position="595"/>
    </location>
</feature>
<dbReference type="PANTHER" id="PTHR30069:SF27">
    <property type="entry name" value="BLL4766 PROTEIN"/>
    <property type="match status" value="1"/>
</dbReference>
<dbReference type="Proteomes" id="UP001180825">
    <property type="component" value="Unassembled WGS sequence"/>
</dbReference>
<keyword evidence="8 14" id="KW-0675">Receptor</keyword>
<evidence type="ECO:0000259" key="12">
    <source>
        <dbReference type="Pfam" id="PF00593"/>
    </source>
</evidence>
<protein>
    <submittedName>
        <fullName evidence="14">Iron complex outermembrane receptor protein</fullName>
    </submittedName>
</protein>
<keyword evidence="9 10" id="KW-0998">Cell outer membrane</keyword>
<keyword evidence="7 10" id="KW-0472">Membrane</keyword>
<accession>A0ABU2ADD1</accession>
<dbReference type="InterPro" id="IPR036942">
    <property type="entry name" value="Beta-barrel_TonB_sf"/>
</dbReference>
<evidence type="ECO:0000256" key="1">
    <source>
        <dbReference type="ARBA" id="ARBA00004571"/>
    </source>
</evidence>
<keyword evidence="3 10" id="KW-0813">Transport</keyword>
<dbReference type="PROSITE" id="PS52016">
    <property type="entry name" value="TONB_DEPENDENT_REC_3"/>
    <property type="match status" value="1"/>
</dbReference>
<dbReference type="Pfam" id="PF00593">
    <property type="entry name" value="TonB_dep_Rec_b-barrel"/>
    <property type="match status" value="1"/>
</dbReference>
<dbReference type="InterPro" id="IPR039426">
    <property type="entry name" value="TonB-dep_rcpt-like"/>
</dbReference>
<evidence type="ECO:0000313" key="14">
    <source>
        <dbReference type="EMBL" id="MDR7335212.1"/>
    </source>
</evidence>
<dbReference type="RefSeq" id="WP_310332149.1">
    <property type="nucleotide sequence ID" value="NZ_JAVDXV010000009.1"/>
</dbReference>
<evidence type="ECO:0000256" key="9">
    <source>
        <dbReference type="ARBA" id="ARBA00023237"/>
    </source>
</evidence>
<dbReference type="Pfam" id="PF07715">
    <property type="entry name" value="Plug"/>
    <property type="match status" value="1"/>
</dbReference>
<evidence type="ECO:0000259" key="13">
    <source>
        <dbReference type="Pfam" id="PF07715"/>
    </source>
</evidence>
<dbReference type="InterPro" id="IPR037066">
    <property type="entry name" value="Plug_dom_sf"/>
</dbReference>
<dbReference type="PANTHER" id="PTHR30069">
    <property type="entry name" value="TONB-DEPENDENT OUTER MEMBRANE RECEPTOR"/>
    <property type="match status" value="1"/>
</dbReference>
<keyword evidence="6 11" id="KW-0798">TonB box</keyword>
<dbReference type="Gene3D" id="2.40.170.20">
    <property type="entry name" value="TonB-dependent receptor, beta-barrel domain"/>
    <property type="match status" value="1"/>
</dbReference>
<comment type="similarity">
    <text evidence="2 10 11">Belongs to the TonB-dependent receptor family.</text>
</comment>
<evidence type="ECO:0000256" key="3">
    <source>
        <dbReference type="ARBA" id="ARBA00022448"/>
    </source>
</evidence>
<evidence type="ECO:0000313" key="15">
    <source>
        <dbReference type="Proteomes" id="UP001180825"/>
    </source>
</evidence>
<evidence type="ECO:0000256" key="8">
    <source>
        <dbReference type="ARBA" id="ARBA00023170"/>
    </source>
</evidence>
<comment type="caution">
    <text evidence="14">The sequence shown here is derived from an EMBL/GenBank/DDBJ whole genome shotgun (WGS) entry which is preliminary data.</text>
</comment>
<evidence type="ECO:0000256" key="10">
    <source>
        <dbReference type="PROSITE-ProRule" id="PRU01360"/>
    </source>
</evidence>
<keyword evidence="15" id="KW-1185">Reference proteome</keyword>
<dbReference type="Gene3D" id="2.170.130.10">
    <property type="entry name" value="TonB-dependent receptor, plug domain"/>
    <property type="match status" value="1"/>
</dbReference>
<evidence type="ECO:0000256" key="7">
    <source>
        <dbReference type="ARBA" id="ARBA00023136"/>
    </source>
</evidence>
<organism evidence="14 15">
    <name type="scientific">Roseateles asaccharophilus</name>
    <dbReference type="NCBI Taxonomy" id="582607"/>
    <lineage>
        <taxon>Bacteria</taxon>
        <taxon>Pseudomonadati</taxon>
        <taxon>Pseudomonadota</taxon>
        <taxon>Betaproteobacteria</taxon>
        <taxon>Burkholderiales</taxon>
        <taxon>Sphaerotilaceae</taxon>
        <taxon>Roseateles</taxon>
    </lineage>
</organism>
<evidence type="ECO:0000256" key="6">
    <source>
        <dbReference type="ARBA" id="ARBA00023077"/>
    </source>
</evidence>
<keyword evidence="4 10" id="KW-1134">Transmembrane beta strand</keyword>
<dbReference type="InterPro" id="IPR000531">
    <property type="entry name" value="Beta-barrel_TonB"/>
</dbReference>